<feature type="transmembrane region" description="Helical" evidence="5">
    <location>
        <begin position="47"/>
        <end position="67"/>
    </location>
</feature>
<name>A0A7G3USA0_STRT9</name>
<dbReference type="Pfam" id="PF07730">
    <property type="entry name" value="HisKA_3"/>
    <property type="match status" value="1"/>
</dbReference>
<dbReference type="GO" id="GO:0046983">
    <property type="term" value="F:protein dimerization activity"/>
    <property type="evidence" value="ECO:0007669"/>
    <property type="project" value="InterPro"/>
</dbReference>
<proteinExistence type="predicted"/>
<evidence type="ECO:0000256" key="5">
    <source>
        <dbReference type="SAM" id="Phobius"/>
    </source>
</evidence>
<feature type="transmembrane region" description="Helical" evidence="5">
    <location>
        <begin position="114"/>
        <end position="133"/>
    </location>
</feature>
<keyword evidence="8" id="KW-1185">Reference proteome</keyword>
<dbReference type="InterPro" id="IPR036890">
    <property type="entry name" value="HATPase_C_sf"/>
</dbReference>
<feature type="transmembrane region" description="Helical" evidence="5">
    <location>
        <begin position="21"/>
        <end position="41"/>
    </location>
</feature>
<feature type="region of interest" description="Disordered" evidence="4">
    <location>
        <begin position="403"/>
        <end position="434"/>
    </location>
</feature>
<dbReference type="Gene3D" id="1.20.5.1930">
    <property type="match status" value="1"/>
</dbReference>
<evidence type="ECO:0000313" key="8">
    <source>
        <dbReference type="Proteomes" id="UP000005940"/>
    </source>
</evidence>
<evidence type="ECO:0000256" key="1">
    <source>
        <dbReference type="ARBA" id="ARBA00022679"/>
    </source>
</evidence>
<sequence length="434" mass="45362">MKGWSGRGKLAKINIYSRGTVYFTHWVNAAFFVLMIVIEPIRERTPAIAVTGVLTGTVSAFVCARLLRRAMDAYLGQGEVSRVLLVAGGALGAVNAGLGLIVAMTGVVGRRDEGLVYLAVGGLIPFLLVHSLLVPVRTTVLVQGSLVTGITGLLALGGAPWSTLVGTFLSAAFMTGWMAFAVIASMWGLKVVGELRDARDVRARLAVAEERLRFGRDLHDVLGRNLAVVALKSELAVQLARRGRAEAVDQMVEVQQIAQDSQREVREVVRGYREADLRVELEGARSVLGAAGIICKVIADEVDELLPAPARSALGWVVREATTNVLRHGDPRRCTISLGAVGGAVVLVVENDRADTASLRPDGGGSGLAGLRERLAAVGGTLEAAPVRGARFRVTARIPAAGVPAARGAGPDGGAGAKQEAPGREAVAGGEDVA</sequence>
<keyword evidence="2 7" id="KW-0418">Kinase</keyword>
<keyword evidence="5" id="KW-0472">Membrane</keyword>
<feature type="transmembrane region" description="Helical" evidence="5">
    <location>
        <begin position="140"/>
        <end position="161"/>
    </location>
</feature>
<keyword evidence="5" id="KW-0812">Transmembrane</keyword>
<dbReference type="GO" id="GO:0016020">
    <property type="term" value="C:membrane"/>
    <property type="evidence" value="ECO:0007669"/>
    <property type="project" value="InterPro"/>
</dbReference>
<dbReference type="Proteomes" id="UP000005940">
    <property type="component" value="Chromosome"/>
</dbReference>
<feature type="transmembrane region" description="Helical" evidence="5">
    <location>
        <begin position="167"/>
        <end position="189"/>
    </location>
</feature>
<feature type="transmembrane region" description="Helical" evidence="5">
    <location>
        <begin position="83"/>
        <end position="108"/>
    </location>
</feature>
<evidence type="ECO:0000313" key="7">
    <source>
        <dbReference type="EMBL" id="QKM71700.1"/>
    </source>
</evidence>
<dbReference type="PANTHER" id="PTHR24421">
    <property type="entry name" value="NITRATE/NITRITE SENSOR PROTEIN NARX-RELATED"/>
    <property type="match status" value="1"/>
</dbReference>
<dbReference type="SUPFAM" id="SSF55874">
    <property type="entry name" value="ATPase domain of HSP90 chaperone/DNA topoisomerase II/histidine kinase"/>
    <property type="match status" value="1"/>
</dbReference>
<protein>
    <submittedName>
        <fullName evidence="7">Two-component sensor histidine kinase</fullName>
    </submittedName>
</protein>
<evidence type="ECO:0000256" key="3">
    <source>
        <dbReference type="ARBA" id="ARBA00023012"/>
    </source>
</evidence>
<feature type="domain" description="Signal transduction histidine kinase subgroup 3 dimerisation and phosphoacceptor" evidence="6">
    <location>
        <begin position="210"/>
        <end position="277"/>
    </location>
</feature>
<dbReference type="EMBL" id="CP029159">
    <property type="protein sequence ID" value="QKM71700.1"/>
    <property type="molecule type" value="Genomic_DNA"/>
</dbReference>
<evidence type="ECO:0000256" key="4">
    <source>
        <dbReference type="SAM" id="MobiDB-lite"/>
    </source>
</evidence>
<dbReference type="CDD" id="cd16917">
    <property type="entry name" value="HATPase_UhpB-NarQ-NarX-like"/>
    <property type="match status" value="1"/>
</dbReference>
<dbReference type="PANTHER" id="PTHR24421:SF63">
    <property type="entry name" value="SENSOR HISTIDINE KINASE DESK"/>
    <property type="match status" value="1"/>
</dbReference>
<keyword evidence="5" id="KW-1133">Transmembrane helix</keyword>
<gene>
    <name evidence="7" type="ORF">STSU_018590</name>
</gene>
<organism evidence="7 8">
    <name type="scientific">Streptomyces tsukubensis (strain DSM 42081 / NBRC 108919 / NRRL 18488 / 9993)</name>
    <dbReference type="NCBI Taxonomy" id="1114943"/>
    <lineage>
        <taxon>Bacteria</taxon>
        <taxon>Bacillati</taxon>
        <taxon>Actinomycetota</taxon>
        <taxon>Actinomycetes</taxon>
        <taxon>Kitasatosporales</taxon>
        <taxon>Streptomycetaceae</taxon>
        <taxon>Streptomyces</taxon>
    </lineage>
</organism>
<dbReference type="AlphaFoldDB" id="A0A7G3USA0"/>
<dbReference type="GO" id="GO:0000155">
    <property type="term" value="F:phosphorelay sensor kinase activity"/>
    <property type="evidence" value="ECO:0007669"/>
    <property type="project" value="InterPro"/>
</dbReference>
<accession>A0A7G3USA0</accession>
<evidence type="ECO:0000256" key="2">
    <source>
        <dbReference type="ARBA" id="ARBA00022777"/>
    </source>
</evidence>
<reference evidence="7 8" key="1">
    <citation type="journal article" date="2012" name="J. Bacteriol.">
        <title>Draft genome of Streptomyces tsukubaensis NRRL 18488, the producer of the clinically important immunosuppressant tacrolimus (FK506).</title>
        <authorList>
            <person name="Barreiro C."/>
            <person name="Prieto C."/>
            <person name="Sola-Landa A."/>
            <person name="Solera E."/>
            <person name="Martinez-Castro M."/>
            <person name="Perez-Redondo R."/>
            <person name="Garcia-Estrada C."/>
            <person name="Aparicio J.F."/>
            <person name="Fernandez-Martinez L.T."/>
            <person name="Santos-Aberturas J."/>
            <person name="Salehi-Najafabadi Z."/>
            <person name="Rodriguez-Garcia A."/>
            <person name="Tauch A."/>
            <person name="Martin J.F."/>
        </authorList>
    </citation>
    <scope>NUCLEOTIDE SEQUENCE [LARGE SCALE GENOMIC DNA]</scope>
    <source>
        <strain evidence="8">DSM 42081 / NBRC 108919 / NRRL 18488 / 9993</strain>
    </source>
</reference>
<dbReference type="InterPro" id="IPR050482">
    <property type="entry name" value="Sensor_HK_TwoCompSys"/>
</dbReference>
<dbReference type="Gene3D" id="3.30.565.10">
    <property type="entry name" value="Histidine kinase-like ATPase, C-terminal domain"/>
    <property type="match status" value="1"/>
</dbReference>
<dbReference type="InterPro" id="IPR011712">
    <property type="entry name" value="Sig_transdc_His_kin_sub3_dim/P"/>
</dbReference>
<evidence type="ECO:0000259" key="6">
    <source>
        <dbReference type="Pfam" id="PF07730"/>
    </source>
</evidence>
<keyword evidence="3" id="KW-0902">Two-component regulatory system</keyword>
<keyword evidence="1" id="KW-0808">Transferase</keyword>